<dbReference type="AlphaFoldDB" id="A0AAD7E006"/>
<gene>
    <name evidence="2" type="ORF">GGX14DRAFT_388125</name>
</gene>
<evidence type="ECO:0000313" key="2">
    <source>
        <dbReference type="EMBL" id="KAJ7222309.1"/>
    </source>
</evidence>
<reference evidence="2" key="1">
    <citation type="submission" date="2023-03" db="EMBL/GenBank/DDBJ databases">
        <title>Massive genome expansion in bonnet fungi (Mycena s.s.) driven by repeated elements and novel gene families across ecological guilds.</title>
        <authorList>
            <consortium name="Lawrence Berkeley National Laboratory"/>
            <person name="Harder C.B."/>
            <person name="Miyauchi S."/>
            <person name="Viragh M."/>
            <person name="Kuo A."/>
            <person name="Thoen E."/>
            <person name="Andreopoulos B."/>
            <person name="Lu D."/>
            <person name="Skrede I."/>
            <person name="Drula E."/>
            <person name="Henrissat B."/>
            <person name="Morin E."/>
            <person name="Kohler A."/>
            <person name="Barry K."/>
            <person name="LaButti K."/>
            <person name="Morin E."/>
            <person name="Salamov A."/>
            <person name="Lipzen A."/>
            <person name="Mereny Z."/>
            <person name="Hegedus B."/>
            <person name="Baldrian P."/>
            <person name="Stursova M."/>
            <person name="Weitz H."/>
            <person name="Taylor A."/>
            <person name="Grigoriev I.V."/>
            <person name="Nagy L.G."/>
            <person name="Martin F."/>
            <person name="Kauserud H."/>
        </authorList>
    </citation>
    <scope>NUCLEOTIDE SEQUENCE</scope>
    <source>
        <strain evidence="2">9144</strain>
    </source>
</reference>
<proteinExistence type="predicted"/>
<keyword evidence="3" id="KW-1185">Reference proteome</keyword>
<name>A0AAD7E006_9AGAR</name>
<feature type="region of interest" description="Disordered" evidence="1">
    <location>
        <begin position="1"/>
        <end position="83"/>
    </location>
</feature>
<evidence type="ECO:0000256" key="1">
    <source>
        <dbReference type="SAM" id="MobiDB-lite"/>
    </source>
</evidence>
<accession>A0AAD7E006</accession>
<evidence type="ECO:0000313" key="3">
    <source>
        <dbReference type="Proteomes" id="UP001219525"/>
    </source>
</evidence>
<dbReference type="EMBL" id="JARJCW010000007">
    <property type="protein sequence ID" value="KAJ7222309.1"/>
    <property type="molecule type" value="Genomic_DNA"/>
</dbReference>
<dbReference type="Proteomes" id="UP001219525">
    <property type="component" value="Unassembled WGS sequence"/>
</dbReference>
<comment type="caution">
    <text evidence="2">The sequence shown here is derived from an EMBL/GenBank/DDBJ whole genome shotgun (WGS) entry which is preliminary data.</text>
</comment>
<organism evidence="2 3">
    <name type="scientific">Mycena pura</name>
    <dbReference type="NCBI Taxonomy" id="153505"/>
    <lineage>
        <taxon>Eukaryota</taxon>
        <taxon>Fungi</taxon>
        <taxon>Dikarya</taxon>
        <taxon>Basidiomycota</taxon>
        <taxon>Agaricomycotina</taxon>
        <taxon>Agaricomycetes</taxon>
        <taxon>Agaricomycetidae</taxon>
        <taxon>Agaricales</taxon>
        <taxon>Marasmiineae</taxon>
        <taxon>Mycenaceae</taxon>
        <taxon>Mycena</taxon>
    </lineage>
</organism>
<protein>
    <submittedName>
        <fullName evidence="2">Uncharacterized protein</fullName>
    </submittedName>
</protein>
<feature type="region of interest" description="Disordered" evidence="1">
    <location>
        <begin position="240"/>
        <end position="271"/>
    </location>
</feature>
<sequence>MRYLRVEDQLNPGPVPGGPDPVTRRVDPYPWASLPEGKRSRGSGGSLVVAANLQTSKPPNLRIAEPPGGLSSPEWGQQPGEEVNLGGVRRKGLYVLSLPADWPVWPQVSSERDREWQTLWRGFDPLRPWQGGGGGGDERERAEVEASMVPSEVVRCSEGGAEGSRGRVEASRRPGSHMGEFQGLWDRSGILLGERAPEVWVATRRYWEVYGGTRQNVGAPGGMRSGSADHLQAVGCAEQARKGGDPLTRSVTPFRVLSPAQDRGSSPTFGS</sequence>